<dbReference type="STRING" id="6313.A0A0K0D698"/>
<evidence type="ECO:0000313" key="1">
    <source>
        <dbReference type="Proteomes" id="UP000035642"/>
    </source>
</evidence>
<sequence length="97" mass="10600">LPLIGGAYLSCGYCPSGYQCDTNTGTCRRFREKDGDLPQFSCGNCPRGTLCDSNTGICRTFRFPGNDDQISPSRCAYITCPAGFLCDDNTGTCRKFR</sequence>
<protein>
    <submittedName>
        <fullName evidence="2">Uncharacterized protein</fullName>
    </submittedName>
</protein>
<dbReference type="AlphaFoldDB" id="A0A0K0D698"/>
<keyword evidence="1" id="KW-1185">Reference proteome</keyword>
<reference evidence="1" key="1">
    <citation type="submission" date="2012-09" db="EMBL/GenBank/DDBJ databases">
        <authorList>
            <person name="Martin A.A."/>
        </authorList>
    </citation>
    <scope>NUCLEOTIDE SEQUENCE</scope>
</reference>
<accession>A0A0K0D698</accession>
<proteinExistence type="predicted"/>
<dbReference type="Proteomes" id="UP000035642">
    <property type="component" value="Unassembled WGS sequence"/>
</dbReference>
<organism evidence="1 2">
    <name type="scientific">Angiostrongylus cantonensis</name>
    <name type="common">Rat lungworm</name>
    <dbReference type="NCBI Taxonomy" id="6313"/>
    <lineage>
        <taxon>Eukaryota</taxon>
        <taxon>Metazoa</taxon>
        <taxon>Ecdysozoa</taxon>
        <taxon>Nematoda</taxon>
        <taxon>Chromadorea</taxon>
        <taxon>Rhabditida</taxon>
        <taxon>Rhabditina</taxon>
        <taxon>Rhabditomorpha</taxon>
        <taxon>Strongyloidea</taxon>
        <taxon>Metastrongylidae</taxon>
        <taxon>Angiostrongylus</taxon>
    </lineage>
</organism>
<evidence type="ECO:0000313" key="2">
    <source>
        <dbReference type="WBParaSite" id="ACAC_0000559301-mRNA-1"/>
    </source>
</evidence>
<dbReference type="WBParaSite" id="ACAC_0000559301-mRNA-1">
    <property type="protein sequence ID" value="ACAC_0000559301-mRNA-1"/>
    <property type="gene ID" value="ACAC_0000559301"/>
</dbReference>
<name>A0A0K0D698_ANGCA</name>
<reference evidence="2" key="2">
    <citation type="submission" date="2017-02" db="UniProtKB">
        <authorList>
            <consortium name="WormBaseParasite"/>
        </authorList>
    </citation>
    <scope>IDENTIFICATION</scope>
</reference>